<feature type="compositionally biased region" description="Polar residues" evidence="8">
    <location>
        <begin position="1"/>
        <end position="16"/>
    </location>
</feature>
<organism evidence="10 11">
    <name type="scientific">Phytophthora cactorum</name>
    <dbReference type="NCBI Taxonomy" id="29920"/>
    <lineage>
        <taxon>Eukaryota</taxon>
        <taxon>Sar</taxon>
        <taxon>Stramenopiles</taxon>
        <taxon>Oomycota</taxon>
        <taxon>Peronosporomycetes</taxon>
        <taxon>Peronosporales</taxon>
        <taxon>Peronosporaceae</taxon>
        <taxon>Phytophthora</taxon>
    </lineage>
</organism>
<dbReference type="InterPro" id="IPR000425">
    <property type="entry name" value="MIP"/>
</dbReference>
<feature type="transmembrane region" description="Helical" evidence="9">
    <location>
        <begin position="227"/>
        <end position="250"/>
    </location>
</feature>
<proteinExistence type="inferred from homology"/>
<evidence type="ECO:0000256" key="7">
    <source>
        <dbReference type="ARBA" id="ARBA00049405"/>
    </source>
</evidence>
<feature type="region of interest" description="Disordered" evidence="8">
    <location>
        <begin position="747"/>
        <end position="772"/>
    </location>
</feature>
<dbReference type="VEuPathDB" id="FungiDB:PC110_g8379"/>
<feature type="transmembrane region" description="Helical" evidence="9">
    <location>
        <begin position="554"/>
        <end position="577"/>
    </location>
</feature>
<feature type="transmembrane region" description="Helical" evidence="9">
    <location>
        <begin position="279"/>
        <end position="303"/>
    </location>
</feature>
<dbReference type="EMBL" id="RCMG01000884">
    <property type="protein sequence ID" value="KAG2843500.1"/>
    <property type="molecule type" value="Genomic_DNA"/>
</dbReference>
<feature type="transmembrane region" description="Helical" evidence="9">
    <location>
        <begin position="196"/>
        <end position="215"/>
    </location>
</feature>
<evidence type="ECO:0000313" key="10">
    <source>
        <dbReference type="EMBL" id="KAG2843500.1"/>
    </source>
</evidence>
<feature type="transmembrane region" description="Helical" evidence="9">
    <location>
        <begin position="145"/>
        <end position="164"/>
    </location>
</feature>
<sequence>MAPFPSNQTPNMTSANPPQPFEDVDGKHDTSYIDMPLTPKATSVNPADARLASLSRFAVQSVHLRECFAEFLGTFVMILFGMGVNNQVTNSQDANGTWLSINMCWGIGVLIGVYCTEGISGAHLNTAVTLAHCVYGRLPWWKAPGYMISQVLGAFVGAFVIWVMQWQNLNVIDPDRETTQSSFATYPSDNISNFTAFYTEVVGTGMLLLGIYAITDQRNRPAGPVGAPFAFCLLIMALGMCIGMNTGYAINPARDFGPRLFTSIAGWGSKVFTLRDHYFWIPIVGPLIGGVIGAGTVSGLACLGSGSLCSNPQHKQQTSDSNLLYRLYDFIMVKYATDNVTSTPTQDNSDVDKVENGYANMPNTPKATDVMPILAEKRTGMYRFAVQSVHLRECFAEFLGTFVMIVFGMGVNNQVTNSENANGTWLSINICWGIGVMIGVYCSEGISGANLNTAVTLAHCVYGRLPWWKAPGYMFSQFLGAFCGAFTIWVMQWQNLNKIDPNRETTQSSFATYPSEGISNYTAFYTEFIGTAMLVLSIYAITDQKNRPAGKYGNAFAFALMIMALGMAFGMNTGYAVNPARDFGPRLFTLCAGWGSKVFTSHHYYFWIPIVSDLLGGVAGAARTILPTQNPFSRDVYYVRECFPRYYALIIDLLLHHNTDIATITGTSGIGTSAFYGYFFTRYSREHPHVTIVTAAFSDEDQLQGSTVFQEGQYRKHYAGDYYKLVHAKRQDAAERGVEALYLFDGPPPFPPPHREKMVPESDVVQRDLQTS</sequence>
<evidence type="ECO:0000256" key="1">
    <source>
        <dbReference type="ARBA" id="ARBA00004141"/>
    </source>
</evidence>
<evidence type="ECO:0000256" key="2">
    <source>
        <dbReference type="ARBA" id="ARBA00006175"/>
    </source>
</evidence>
<dbReference type="GO" id="GO:0015250">
    <property type="term" value="F:water channel activity"/>
    <property type="evidence" value="ECO:0007669"/>
    <property type="project" value="TreeGrafter"/>
</dbReference>
<feature type="transmembrane region" description="Helical" evidence="9">
    <location>
        <begin position="394"/>
        <end position="411"/>
    </location>
</feature>
<evidence type="ECO:0000256" key="8">
    <source>
        <dbReference type="SAM" id="MobiDB-lite"/>
    </source>
</evidence>
<dbReference type="Proteomes" id="UP000735874">
    <property type="component" value="Unassembled WGS sequence"/>
</dbReference>
<dbReference type="InterPro" id="IPR023271">
    <property type="entry name" value="Aquaporin-like"/>
</dbReference>
<dbReference type="GO" id="GO:0005886">
    <property type="term" value="C:plasma membrane"/>
    <property type="evidence" value="ECO:0007669"/>
    <property type="project" value="TreeGrafter"/>
</dbReference>
<keyword evidence="5 9" id="KW-1133">Transmembrane helix</keyword>
<dbReference type="Gene3D" id="1.20.1080.10">
    <property type="entry name" value="Glycerol uptake facilitator protein"/>
    <property type="match status" value="2"/>
</dbReference>
<evidence type="ECO:0000313" key="11">
    <source>
        <dbReference type="Proteomes" id="UP000735874"/>
    </source>
</evidence>
<comment type="subcellular location">
    <subcellularLocation>
        <location evidence="1">Membrane</location>
        <topology evidence="1">Multi-pass membrane protein</topology>
    </subcellularLocation>
</comment>
<feature type="transmembrane region" description="Helical" evidence="9">
    <location>
        <begin position="96"/>
        <end position="115"/>
    </location>
</feature>
<feature type="compositionally biased region" description="Basic and acidic residues" evidence="8">
    <location>
        <begin position="753"/>
        <end position="766"/>
    </location>
</feature>
<feature type="transmembrane region" description="Helical" evidence="9">
    <location>
        <begin position="472"/>
        <end position="491"/>
    </location>
</feature>
<reference evidence="10" key="1">
    <citation type="submission" date="2018-10" db="EMBL/GenBank/DDBJ databases">
        <title>Effector identification in a new, highly contiguous assembly of the strawberry crown rot pathogen Phytophthora cactorum.</title>
        <authorList>
            <person name="Armitage A.D."/>
            <person name="Nellist C.F."/>
            <person name="Bates H."/>
            <person name="Vickerstaff R.J."/>
            <person name="Harrison R.J."/>
        </authorList>
    </citation>
    <scope>NUCLEOTIDE SEQUENCE</scope>
    <source>
        <strain evidence="10">15-7</strain>
    </source>
</reference>
<dbReference type="Pfam" id="PF00230">
    <property type="entry name" value="MIP"/>
    <property type="match status" value="2"/>
</dbReference>
<feature type="transmembrane region" description="Helical" evidence="9">
    <location>
        <begin position="423"/>
        <end position="442"/>
    </location>
</feature>
<evidence type="ECO:0000256" key="6">
    <source>
        <dbReference type="ARBA" id="ARBA00023136"/>
    </source>
</evidence>
<feature type="transmembrane region" description="Helical" evidence="9">
    <location>
        <begin position="604"/>
        <end position="626"/>
    </location>
</feature>
<feature type="transmembrane region" description="Helical" evidence="9">
    <location>
        <begin position="523"/>
        <end position="542"/>
    </location>
</feature>
<comment type="similarity">
    <text evidence="2">Belongs to the MIP/aquaporin (TC 1.A.8) family.</text>
</comment>
<dbReference type="PANTHER" id="PTHR43829:SF9">
    <property type="entry name" value="AQUAPORIN-9"/>
    <property type="match status" value="1"/>
</dbReference>
<name>A0A8T0YJ29_9STRA</name>
<dbReference type="AlphaFoldDB" id="A0A8T0YJ29"/>
<keyword evidence="6 9" id="KW-0472">Membrane</keyword>
<evidence type="ECO:0000256" key="4">
    <source>
        <dbReference type="ARBA" id="ARBA00022692"/>
    </source>
</evidence>
<dbReference type="CDD" id="cd00333">
    <property type="entry name" value="MIP"/>
    <property type="match status" value="2"/>
</dbReference>
<evidence type="ECO:0008006" key="12">
    <source>
        <dbReference type="Google" id="ProtNLM"/>
    </source>
</evidence>
<dbReference type="SUPFAM" id="SSF81338">
    <property type="entry name" value="Aquaporin-like"/>
    <property type="match status" value="2"/>
</dbReference>
<dbReference type="PANTHER" id="PTHR43829">
    <property type="entry name" value="AQUAPORIN OR AQUAGLYCEROPORIN RELATED"/>
    <property type="match status" value="1"/>
</dbReference>
<protein>
    <recommendedName>
        <fullName evidence="12">Aquaporin</fullName>
    </recommendedName>
</protein>
<feature type="region of interest" description="Disordered" evidence="8">
    <location>
        <begin position="1"/>
        <end position="28"/>
    </location>
</feature>
<dbReference type="PRINTS" id="PR00783">
    <property type="entry name" value="MINTRINSICP"/>
</dbReference>
<dbReference type="GO" id="GO:0015254">
    <property type="term" value="F:glycerol channel activity"/>
    <property type="evidence" value="ECO:0007669"/>
    <property type="project" value="TreeGrafter"/>
</dbReference>
<evidence type="ECO:0000256" key="9">
    <source>
        <dbReference type="SAM" id="Phobius"/>
    </source>
</evidence>
<accession>A0A8T0YJ29</accession>
<evidence type="ECO:0000256" key="5">
    <source>
        <dbReference type="ARBA" id="ARBA00022989"/>
    </source>
</evidence>
<comment type="caution">
    <text evidence="10">The sequence shown here is derived from an EMBL/GenBank/DDBJ whole genome shotgun (WGS) entry which is preliminary data.</text>
</comment>
<dbReference type="InterPro" id="IPR050363">
    <property type="entry name" value="MIP/Aquaporin"/>
</dbReference>
<feature type="transmembrane region" description="Helical" evidence="9">
    <location>
        <begin position="67"/>
        <end position="84"/>
    </location>
</feature>
<comment type="catalytic activity">
    <reaction evidence="7">
        <text>glycerol(in) = glycerol(out)</text>
        <dbReference type="Rhea" id="RHEA:29675"/>
        <dbReference type="ChEBI" id="CHEBI:17754"/>
    </reaction>
</comment>
<keyword evidence="4 9" id="KW-0812">Transmembrane</keyword>
<gene>
    <name evidence="10" type="ORF">PC113_g18590</name>
</gene>
<dbReference type="NCBIfam" id="TIGR00861">
    <property type="entry name" value="MIP"/>
    <property type="match status" value="2"/>
</dbReference>
<dbReference type="VEuPathDB" id="FungiDB:PC110_g8380"/>
<keyword evidence="3" id="KW-0813">Transport</keyword>
<evidence type="ECO:0000256" key="3">
    <source>
        <dbReference type="ARBA" id="ARBA00022448"/>
    </source>
</evidence>
<dbReference type="FunFam" id="1.20.1080.10:FF:000005">
    <property type="entry name" value="Aquaporin 3"/>
    <property type="match status" value="2"/>
</dbReference>